<name>A0AAU8LZ87_9BACT</name>
<dbReference type="SUPFAM" id="SSF158997">
    <property type="entry name" value="Trm112p-like"/>
    <property type="match status" value="1"/>
</dbReference>
<sequence length="334" mass="38287">MQRHTPPTKSIADLPDIRERIICPICQHHTTYSTTSVRCMNVECETEFPVTGGIPILINESESLFTIEKFLTHQQKKYQAITTKNSATTKVKQFAKRMRGMLQPSLSLNLSYKRNFNMLNRLLSHQKNPKILIIGGAIITSGTEMLFAPERTIVESDIYIGPRTQVIIDAHHIPFEDETFDLVIFQAVLEHVLDPPQCVAEAHRVLKNDGIIFATTPFMQQVHMKAYDFTRYTQLGHRRLFRAFEQMDSGVIAGTGVALGWSIRYFLNSLTTNKYARSSLLLIASWLFFWLKYIDYITYKNKATINGASGFYFIGKKSICILDDKELIKMYRGI</sequence>
<dbReference type="EMBL" id="CP159373">
    <property type="protein sequence ID" value="XCN74207.1"/>
    <property type="molecule type" value="Genomic_DNA"/>
</dbReference>
<dbReference type="KEGG" id="eaj:Q3M24_05515"/>
<keyword evidence="2" id="KW-0808">Transferase</keyword>
<reference evidence="2" key="1">
    <citation type="journal article" date="2024" name="Syst. Appl. Microbiol.">
        <title>First single-strain enrichments of Electrothrix cable bacteria, description of E. aestuarii sp. nov. and E. rattekaaiensis sp. nov., and proposal of a cable bacteria taxonomy following the rules of the SeqCode.</title>
        <authorList>
            <person name="Plum-Jensen L.E."/>
            <person name="Schramm A."/>
            <person name="Marshall I.P.G."/>
        </authorList>
    </citation>
    <scope>NUCLEOTIDE SEQUENCE</scope>
    <source>
        <strain evidence="2">Rat1</strain>
    </source>
</reference>
<reference evidence="2" key="2">
    <citation type="submission" date="2024-06" db="EMBL/GenBank/DDBJ databases">
        <authorList>
            <person name="Plum-Jensen L.E."/>
            <person name="Schramm A."/>
            <person name="Marshall I.P.G."/>
        </authorList>
    </citation>
    <scope>NUCLEOTIDE SEQUENCE</scope>
    <source>
        <strain evidence="2">Rat1</strain>
    </source>
</reference>
<accession>A0AAU8LZ87</accession>
<evidence type="ECO:0000259" key="1">
    <source>
        <dbReference type="Pfam" id="PF08241"/>
    </source>
</evidence>
<dbReference type="CDD" id="cd02440">
    <property type="entry name" value="AdoMet_MTases"/>
    <property type="match status" value="1"/>
</dbReference>
<proteinExistence type="predicted"/>
<dbReference type="Pfam" id="PF08241">
    <property type="entry name" value="Methyltransf_11"/>
    <property type="match status" value="1"/>
</dbReference>
<keyword evidence="2" id="KW-0489">Methyltransferase</keyword>
<dbReference type="GO" id="GO:0008757">
    <property type="term" value="F:S-adenosylmethionine-dependent methyltransferase activity"/>
    <property type="evidence" value="ECO:0007669"/>
    <property type="project" value="InterPro"/>
</dbReference>
<dbReference type="SUPFAM" id="SSF53335">
    <property type="entry name" value="S-adenosyl-L-methionine-dependent methyltransferases"/>
    <property type="match status" value="2"/>
</dbReference>
<dbReference type="InterPro" id="IPR013216">
    <property type="entry name" value="Methyltransf_11"/>
</dbReference>
<dbReference type="GO" id="GO:0032259">
    <property type="term" value="P:methylation"/>
    <property type="evidence" value="ECO:0007669"/>
    <property type="project" value="UniProtKB-KW"/>
</dbReference>
<dbReference type="InterPro" id="IPR029063">
    <property type="entry name" value="SAM-dependent_MTases_sf"/>
</dbReference>
<dbReference type="AlphaFoldDB" id="A0AAU8LZ87"/>
<feature type="domain" description="Methyltransferase type 11" evidence="1">
    <location>
        <begin position="166"/>
        <end position="213"/>
    </location>
</feature>
<dbReference type="Gene3D" id="3.40.50.150">
    <property type="entry name" value="Vaccinia Virus protein VP39"/>
    <property type="match status" value="1"/>
</dbReference>
<organism evidence="2">
    <name type="scientific">Candidatus Electrothrix aestuarii</name>
    <dbReference type="NCBI Taxonomy" id="3062594"/>
    <lineage>
        <taxon>Bacteria</taxon>
        <taxon>Pseudomonadati</taxon>
        <taxon>Thermodesulfobacteriota</taxon>
        <taxon>Desulfobulbia</taxon>
        <taxon>Desulfobulbales</taxon>
        <taxon>Desulfobulbaceae</taxon>
        <taxon>Candidatus Electrothrix</taxon>
    </lineage>
</organism>
<evidence type="ECO:0000313" key="2">
    <source>
        <dbReference type="EMBL" id="XCN74207.1"/>
    </source>
</evidence>
<gene>
    <name evidence="2" type="ORF">Q3M24_05515</name>
</gene>
<protein>
    <submittedName>
        <fullName evidence="2">Class I SAM-dependent methyltransferase</fullName>
    </submittedName>
</protein>